<protein>
    <submittedName>
        <fullName evidence="12">Cadherin, putative</fullName>
    </submittedName>
</protein>
<feature type="domain" description="Cadherin" evidence="11">
    <location>
        <begin position="242"/>
        <end position="336"/>
    </location>
</feature>
<reference evidence="12 13" key="1">
    <citation type="submission" date="2017-06" db="EMBL/GenBank/DDBJ databases">
        <title>Aedes aegypti genome working group (AGWG) sequencing and assembly.</title>
        <authorList>
            <consortium name="Aedes aegypti Genome Working Group (AGWG)"/>
            <person name="Matthews B.J."/>
        </authorList>
    </citation>
    <scope>NUCLEOTIDE SEQUENCE [LARGE SCALE GENOMIC DNA]</scope>
    <source>
        <strain evidence="12 13">LVP_AGWG</strain>
    </source>
</reference>
<dbReference type="GO" id="GO:0005912">
    <property type="term" value="C:adherens junction"/>
    <property type="evidence" value="ECO:0007669"/>
    <property type="project" value="TreeGrafter"/>
</dbReference>
<dbReference type="Proteomes" id="UP000008820">
    <property type="component" value="Chromosome 3"/>
</dbReference>
<keyword evidence="2 9" id="KW-0812">Transmembrane</keyword>
<proteinExistence type="predicted"/>
<evidence type="ECO:0000256" key="8">
    <source>
        <dbReference type="PROSITE-ProRule" id="PRU00043"/>
    </source>
</evidence>
<evidence type="ECO:0000259" key="11">
    <source>
        <dbReference type="PROSITE" id="PS50268"/>
    </source>
</evidence>
<evidence type="ECO:0000256" key="2">
    <source>
        <dbReference type="ARBA" id="ARBA00022692"/>
    </source>
</evidence>
<dbReference type="InterPro" id="IPR020894">
    <property type="entry name" value="Cadherin_CS"/>
</dbReference>
<evidence type="ECO:0000256" key="9">
    <source>
        <dbReference type="SAM" id="Phobius"/>
    </source>
</evidence>
<evidence type="ECO:0000313" key="12">
    <source>
        <dbReference type="EnsemblMetazoa" id="AAEL007299-PB"/>
    </source>
</evidence>
<dbReference type="PROSITE" id="PS50268">
    <property type="entry name" value="CADHERIN_2"/>
    <property type="match status" value="5"/>
</dbReference>
<feature type="transmembrane region" description="Helical" evidence="9">
    <location>
        <begin position="553"/>
        <end position="575"/>
    </location>
</feature>
<evidence type="ECO:0000256" key="3">
    <source>
        <dbReference type="ARBA" id="ARBA00022729"/>
    </source>
</evidence>
<dbReference type="GO" id="GO:0016342">
    <property type="term" value="C:catenin complex"/>
    <property type="evidence" value="ECO:0007669"/>
    <property type="project" value="TreeGrafter"/>
</dbReference>
<dbReference type="PANTHER" id="PTHR24027:SF422">
    <property type="entry name" value="CADHERIN DOMAIN-CONTAINING PROTEIN"/>
    <property type="match status" value="1"/>
</dbReference>
<feature type="domain" description="Cadherin" evidence="11">
    <location>
        <begin position="352"/>
        <end position="448"/>
    </location>
</feature>
<dbReference type="GO" id="GO:0008013">
    <property type="term" value="F:beta-catenin binding"/>
    <property type="evidence" value="ECO:0007669"/>
    <property type="project" value="TreeGrafter"/>
</dbReference>
<keyword evidence="3 10" id="KW-0732">Signal</keyword>
<keyword evidence="6 9" id="KW-1133">Transmembrane helix</keyword>
<dbReference type="GO" id="GO:0045296">
    <property type="term" value="F:cadherin binding"/>
    <property type="evidence" value="ECO:0007669"/>
    <property type="project" value="TreeGrafter"/>
</dbReference>
<dbReference type="PRINTS" id="PR00205">
    <property type="entry name" value="CADHERIN"/>
</dbReference>
<dbReference type="InterPro" id="IPR002126">
    <property type="entry name" value="Cadherin-like_dom"/>
</dbReference>
<keyword evidence="5 8" id="KW-0106">Calcium</keyword>
<dbReference type="PANTHER" id="PTHR24027">
    <property type="entry name" value="CADHERIN-23"/>
    <property type="match status" value="1"/>
</dbReference>
<gene>
    <name evidence="12" type="primary">5569008</name>
</gene>
<name>A0A6R5HG07_AEDAE</name>
<evidence type="ECO:0000256" key="1">
    <source>
        <dbReference type="ARBA" id="ARBA00004167"/>
    </source>
</evidence>
<accession>A0A6R5HG07</accession>
<dbReference type="InterPro" id="IPR015919">
    <property type="entry name" value="Cadherin-like_sf"/>
</dbReference>
<feature type="chain" id="PRO_5036393025" evidence="10">
    <location>
        <begin position="18"/>
        <end position="711"/>
    </location>
</feature>
<organism evidence="12 13">
    <name type="scientific">Aedes aegypti</name>
    <name type="common">Yellowfever mosquito</name>
    <name type="synonym">Culex aegypti</name>
    <dbReference type="NCBI Taxonomy" id="7159"/>
    <lineage>
        <taxon>Eukaryota</taxon>
        <taxon>Metazoa</taxon>
        <taxon>Ecdysozoa</taxon>
        <taxon>Arthropoda</taxon>
        <taxon>Hexapoda</taxon>
        <taxon>Insecta</taxon>
        <taxon>Pterygota</taxon>
        <taxon>Neoptera</taxon>
        <taxon>Endopterygota</taxon>
        <taxon>Diptera</taxon>
        <taxon>Nematocera</taxon>
        <taxon>Culicoidea</taxon>
        <taxon>Culicidae</taxon>
        <taxon>Culicinae</taxon>
        <taxon>Aedini</taxon>
        <taxon>Aedes</taxon>
        <taxon>Stegomyia</taxon>
    </lineage>
</organism>
<dbReference type="GO" id="GO:0016477">
    <property type="term" value="P:cell migration"/>
    <property type="evidence" value="ECO:0007669"/>
    <property type="project" value="TreeGrafter"/>
</dbReference>
<evidence type="ECO:0000256" key="4">
    <source>
        <dbReference type="ARBA" id="ARBA00022737"/>
    </source>
</evidence>
<dbReference type="Pfam" id="PF00028">
    <property type="entry name" value="Cadherin"/>
    <property type="match status" value="2"/>
</dbReference>
<keyword evidence="7 9" id="KW-0472">Membrane</keyword>
<evidence type="ECO:0000256" key="10">
    <source>
        <dbReference type="SAM" id="SignalP"/>
    </source>
</evidence>
<feature type="domain" description="Cadherin" evidence="11">
    <location>
        <begin position="41"/>
        <end position="133"/>
    </location>
</feature>
<dbReference type="EnsemblMetazoa" id="AAEL007299-RF">
    <property type="protein sequence ID" value="AAEL007299-PF"/>
    <property type="gene ID" value="AAEL007299"/>
</dbReference>
<evidence type="ECO:0000256" key="6">
    <source>
        <dbReference type="ARBA" id="ARBA00022989"/>
    </source>
</evidence>
<evidence type="ECO:0000256" key="7">
    <source>
        <dbReference type="ARBA" id="ARBA00023136"/>
    </source>
</evidence>
<sequence>MWKTGAFIILGLCFVKAQIHLIDSRCYLAEGGSAENFLASEDAAVGSVLGTLGINGDPKTDISLSLREKDSPVTIAPLSKNIILSKPLDKEGLEGPASVYVNVICDRRMSNDPSFLIPVNIRVTDVNDNSPAWIGAPYVVNISEVTIVGTRILQGIRALDMDQPGPYSTIEYQVLPGPHSKFVAFISPLEGTLVLKHELDYETLKNFTVVLRAQDQGSPPKYSDSTLTVFVLDADDQNPKFFQDVYHGSFQGNQVPSEVMFHTESIRAIDQDSGLNASLTYSIVPSSHSKFFTIDPKTAVLKLTKHLNLSNPITLVVKATQLDNNDRYALSTVILSQKQSTVVETVDKASFMQSTYRLKIKENYNPGSTILKLIKGNMAWNANLRILNDTELYWFSIDRNGNIKLSRWLDFETKPTHKFTVELNDGSNREYAEVLVEVLDVNDWEPRFRKPHYTFKIRNRNFSTPLALGKVEAADGDVRDKITYSLRGDHANLFYVDSGGTVWLKYDVPDKMNFKLHIIATDTGFPPKSTIVPLTVDFDEITESAIKWTTTTISALAGVTVLCVLAFLAVLTYFCRSSVNRPNRNVPMLISRSKASNKTSNIGIITANTRGSNSSISASASTIIAASLERDQDSYTTTIRDIVNRAQQPNKTAIRNSDMEQDSLTNSETGFHCSYPATQTGASWHQRSCMLGEKVTNDNDTNGENKLTVYF</sequence>
<dbReference type="Gene3D" id="2.60.40.60">
    <property type="entry name" value="Cadherins"/>
    <property type="match status" value="5"/>
</dbReference>
<dbReference type="GO" id="GO:0034332">
    <property type="term" value="P:adherens junction organization"/>
    <property type="evidence" value="ECO:0007669"/>
    <property type="project" value="TreeGrafter"/>
</dbReference>
<dbReference type="GO" id="GO:0007156">
    <property type="term" value="P:homophilic cell adhesion via plasma membrane adhesion molecules"/>
    <property type="evidence" value="ECO:0007669"/>
    <property type="project" value="InterPro"/>
</dbReference>
<comment type="subcellular location">
    <subcellularLocation>
        <location evidence="1">Membrane</location>
        <topology evidence="1">Single-pass membrane protein</topology>
    </subcellularLocation>
</comment>
<feature type="domain" description="Cadherin" evidence="11">
    <location>
        <begin position="449"/>
        <end position="548"/>
    </location>
</feature>
<keyword evidence="13" id="KW-1185">Reference proteome</keyword>
<keyword evidence="4" id="KW-0677">Repeat</keyword>
<dbReference type="GO" id="GO:0000902">
    <property type="term" value="P:cell morphogenesis"/>
    <property type="evidence" value="ECO:0007669"/>
    <property type="project" value="TreeGrafter"/>
</dbReference>
<feature type="domain" description="Cadherin" evidence="11">
    <location>
        <begin position="134"/>
        <end position="241"/>
    </location>
</feature>
<dbReference type="GO" id="GO:0007043">
    <property type="term" value="P:cell-cell junction assembly"/>
    <property type="evidence" value="ECO:0007669"/>
    <property type="project" value="TreeGrafter"/>
</dbReference>
<dbReference type="FunCoup" id="A0A6R5HG07">
    <property type="interactions" value="80"/>
</dbReference>
<evidence type="ECO:0000313" key="13">
    <source>
        <dbReference type="Proteomes" id="UP000008820"/>
    </source>
</evidence>
<dbReference type="SUPFAM" id="SSF49313">
    <property type="entry name" value="Cadherin-like"/>
    <property type="match status" value="4"/>
</dbReference>
<dbReference type="FunFam" id="2.60.40.60:FF:000262">
    <property type="entry name" value="protocadherin-23 isoform X2"/>
    <property type="match status" value="1"/>
</dbReference>
<reference evidence="12" key="2">
    <citation type="submission" date="2020-08" db="UniProtKB">
        <authorList>
            <consortium name="EnsemblMetazoa"/>
        </authorList>
    </citation>
    <scope>IDENTIFICATION</scope>
    <source>
        <strain evidence="12">LVP_AGWG</strain>
    </source>
</reference>
<dbReference type="CDD" id="cd11304">
    <property type="entry name" value="Cadherin_repeat"/>
    <property type="match status" value="4"/>
</dbReference>
<dbReference type="PROSITE" id="PS00232">
    <property type="entry name" value="CADHERIN_1"/>
    <property type="match status" value="1"/>
</dbReference>
<dbReference type="AlphaFoldDB" id="A0A6R5HG07"/>
<dbReference type="GO" id="GO:0005509">
    <property type="term" value="F:calcium ion binding"/>
    <property type="evidence" value="ECO:0007669"/>
    <property type="project" value="UniProtKB-UniRule"/>
</dbReference>
<dbReference type="EnsemblMetazoa" id="AAEL007299-RB">
    <property type="protein sequence ID" value="AAEL007299-PB"/>
    <property type="gene ID" value="AAEL007299"/>
</dbReference>
<dbReference type="OrthoDB" id="6250271at2759"/>
<dbReference type="GO" id="GO:0016339">
    <property type="term" value="P:calcium-dependent cell-cell adhesion via plasma membrane cell adhesion molecules"/>
    <property type="evidence" value="ECO:0007669"/>
    <property type="project" value="TreeGrafter"/>
</dbReference>
<dbReference type="InterPro" id="IPR039808">
    <property type="entry name" value="Cadherin"/>
</dbReference>
<dbReference type="InParanoid" id="A0A6R5HG07"/>
<dbReference type="SMART" id="SM00112">
    <property type="entry name" value="CA"/>
    <property type="match status" value="5"/>
</dbReference>
<dbReference type="GO" id="GO:0044331">
    <property type="term" value="P:cell-cell adhesion mediated by cadherin"/>
    <property type="evidence" value="ECO:0007669"/>
    <property type="project" value="TreeGrafter"/>
</dbReference>
<evidence type="ECO:0000256" key="5">
    <source>
        <dbReference type="ARBA" id="ARBA00022837"/>
    </source>
</evidence>
<feature type="signal peptide" evidence="10">
    <location>
        <begin position="1"/>
        <end position="17"/>
    </location>
</feature>